<dbReference type="InterPro" id="IPR011009">
    <property type="entry name" value="Kinase-like_dom_sf"/>
</dbReference>
<evidence type="ECO:0000313" key="3">
    <source>
        <dbReference type="Proteomes" id="UP001141327"/>
    </source>
</evidence>
<gene>
    <name evidence="2" type="ORF">PAPYR_1667</name>
</gene>
<feature type="region of interest" description="Disordered" evidence="1">
    <location>
        <begin position="613"/>
        <end position="649"/>
    </location>
</feature>
<evidence type="ECO:0000256" key="1">
    <source>
        <dbReference type="SAM" id="MobiDB-lite"/>
    </source>
</evidence>
<feature type="region of interest" description="Disordered" evidence="1">
    <location>
        <begin position="1"/>
        <end position="33"/>
    </location>
</feature>
<evidence type="ECO:0008006" key="4">
    <source>
        <dbReference type="Google" id="ProtNLM"/>
    </source>
</evidence>
<feature type="region of interest" description="Disordered" evidence="1">
    <location>
        <begin position="254"/>
        <end position="298"/>
    </location>
</feature>
<feature type="compositionally biased region" description="Basic and acidic residues" evidence="1">
    <location>
        <begin position="284"/>
        <end position="296"/>
    </location>
</feature>
<organism evidence="2 3">
    <name type="scientific">Paratrimastix pyriformis</name>
    <dbReference type="NCBI Taxonomy" id="342808"/>
    <lineage>
        <taxon>Eukaryota</taxon>
        <taxon>Metamonada</taxon>
        <taxon>Preaxostyla</taxon>
        <taxon>Paratrimastigidae</taxon>
        <taxon>Paratrimastix</taxon>
    </lineage>
</organism>
<reference evidence="2" key="1">
    <citation type="journal article" date="2022" name="bioRxiv">
        <title>Genomics of Preaxostyla Flagellates Illuminates Evolutionary Transitions and the Path Towards Mitochondrial Loss.</title>
        <authorList>
            <person name="Novak L.V.F."/>
            <person name="Treitli S.C."/>
            <person name="Pyrih J."/>
            <person name="Halakuc P."/>
            <person name="Pipaliya S.V."/>
            <person name="Vacek V."/>
            <person name="Brzon O."/>
            <person name="Soukal P."/>
            <person name="Eme L."/>
            <person name="Dacks J.B."/>
            <person name="Karnkowska A."/>
            <person name="Elias M."/>
            <person name="Hampl V."/>
        </authorList>
    </citation>
    <scope>NUCLEOTIDE SEQUENCE</scope>
    <source>
        <strain evidence="2">RCP-MX</strain>
    </source>
</reference>
<feature type="compositionally biased region" description="Low complexity" evidence="1">
    <location>
        <begin position="265"/>
        <end position="278"/>
    </location>
</feature>
<accession>A0ABQ8UT03</accession>
<protein>
    <recommendedName>
        <fullName evidence="4">Protein kinase domain-containing protein</fullName>
    </recommendedName>
</protein>
<evidence type="ECO:0000313" key="2">
    <source>
        <dbReference type="EMBL" id="KAJ4461963.1"/>
    </source>
</evidence>
<dbReference type="SUPFAM" id="SSF56112">
    <property type="entry name" value="Protein kinase-like (PK-like)"/>
    <property type="match status" value="1"/>
</dbReference>
<dbReference type="Proteomes" id="UP001141327">
    <property type="component" value="Unassembled WGS sequence"/>
</dbReference>
<feature type="compositionally biased region" description="Pro residues" evidence="1">
    <location>
        <begin position="1"/>
        <end position="20"/>
    </location>
</feature>
<proteinExistence type="predicted"/>
<dbReference type="EMBL" id="JAPMOS010000005">
    <property type="protein sequence ID" value="KAJ4461963.1"/>
    <property type="molecule type" value="Genomic_DNA"/>
</dbReference>
<comment type="caution">
    <text evidence="2">The sequence shown here is derived from an EMBL/GenBank/DDBJ whole genome shotgun (WGS) entry which is preliminary data.</text>
</comment>
<sequence>MLTRPPPCRPPVPPQSPRAPPYGQASPPVPQAAAADRPLGRVLAWLERFQGDGLLVTKGLSAKAFYPRGWCYPIGDMRWGRSTAQVAAEGRLEGAPKPKFPLLVCGVNSKQERDDAVAQLLICLYQAALGRFLSHPPSDPRNPEPFYALYVDPNACIEHGQPAPLTGVYPGGHRGPSKGEQAAEKECNLNLKKKQWLALRRANSLNVCALLSFSRANSLNLTMVFTGAIATAYSTVPYSHVEFETHTVWAGATAHTPFSVPPPDGASQAAEEGAAPEGTESEAAEARSRQRPKDPNEADLATVAKLAPTYGAFDEARLTREIMSSLDQLRRQPLEPKPRVQVGILPTEILFPDEAVRSQWQYLVPAECSGGIREARSLYFRPADGRYAKLMKMKAFEASEKLRPNLQSIIAEWDIFTESYYLVETPTLGADLHHSPPEKPLLAPVAAAIALNVRALVDFHLTHNDLRPHNILFDGVNPSSVLLIDFDRVSTLVATPHCMTHCPAMPRHIRSAGALCLHQTALTLLRLAKPTFVPAGPWYLITPEQLPPDLDPIIARMIRELTPLGYDDLDGTDFIARLDAAILRAREALGPRMPVLPETQKRPVYSFRVPVLAEERPQAPPAETPAVQSPGRRHVTKGKAAPGRKAAED</sequence>
<keyword evidence="3" id="KW-1185">Reference proteome</keyword>
<name>A0ABQ8UT03_9EUKA</name>